<organism evidence="1 2">
    <name type="scientific">Methanobrevibacter oralis</name>
    <dbReference type="NCBI Taxonomy" id="66851"/>
    <lineage>
        <taxon>Archaea</taxon>
        <taxon>Methanobacteriati</taxon>
        <taxon>Methanobacteriota</taxon>
        <taxon>Methanomada group</taxon>
        <taxon>Methanobacteria</taxon>
        <taxon>Methanobacteriales</taxon>
        <taxon>Methanobacteriaceae</taxon>
        <taxon>Methanobrevibacter</taxon>
    </lineage>
</organism>
<keyword evidence="2" id="KW-1185">Reference proteome</keyword>
<comment type="caution">
    <text evidence="1">The sequence shown here is derived from an EMBL/GenBank/DDBJ whole genome shotgun (WGS) entry which is preliminary data.</text>
</comment>
<accession>A0A166BWP9</accession>
<dbReference type="AlphaFoldDB" id="A0A166BWP9"/>
<protein>
    <submittedName>
        <fullName evidence="1">Uncharacterized protein</fullName>
    </submittedName>
</protein>
<proteinExistence type="predicted"/>
<dbReference type="EMBL" id="LWMU01000043">
    <property type="protein sequence ID" value="KZX13891.1"/>
    <property type="molecule type" value="Genomic_DNA"/>
</dbReference>
<name>A0A166BWP9_METOA</name>
<evidence type="ECO:0000313" key="1">
    <source>
        <dbReference type="EMBL" id="KZX13891.1"/>
    </source>
</evidence>
<dbReference type="Proteomes" id="UP000077428">
    <property type="component" value="Unassembled WGS sequence"/>
</dbReference>
<reference evidence="2" key="1">
    <citation type="journal article" date="2016" name="Genome Announc.">
        <title>Draft Genome Sequences of Methanobrevibacter curvatus DSM11111, Methanobrevibacter cuticularis DSM11139, Methanobrevibacter filiformis DSM11501, and Methanobrevibacter oralis DSM7256.</title>
        <authorList>
            <person name="Poehlein A."/>
            <person name="Seedorf H."/>
        </authorList>
    </citation>
    <scope>NUCLEOTIDE SEQUENCE [LARGE SCALE GENOMIC DNA]</scope>
    <source>
        <strain evidence="2">DSM 7256 / JCM 30027 / ZR</strain>
    </source>
</reference>
<dbReference type="PATRIC" id="fig|66851.6.peg.348"/>
<sequence length="70" mass="8187">MKKNTYICPMGQILENQKKATKRTHESHTGQKTAKTCKKHQECCGNNYSRVITDYENPNKIKMLRKMETP</sequence>
<evidence type="ECO:0000313" key="2">
    <source>
        <dbReference type="Proteomes" id="UP000077428"/>
    </source>
</evidence>
<dbReference type="RefSeq" id="WP_232817564.1">
    <property type="nucleotide sequence ID" value="NZ_CAJVUI010000003.1"/>
</dbReference>
<gene>
    <name evidence="1" type="ORF">MBORA_02960</name>
</gene>